<evidence type="ECO:0000256" key="1">
    <source>
        <dbReference type="ARBA" id="ARBA00022630"/>
    </source>
</evidence>
<evidence type="ECO:0000256" key="2">
    <source>
        <dbReference type="ARBA" id="ARBA00022643"/>
    </source>
</evidence>
<organism evidence="5 6">
    <name type="scientific">Candidatus Wallbacteria bacterium HGW-Wallbacteria-1</name>
    <dbReference type="NCBI Taxonomy" id="2013854"/>
    <lineage>
        <taxon>Bacteria</taxon>
        <taxon>Candidatus Walliibacteriota</taxon>
    </lineage>
</organism>
<evidence type="ECO:0000256" key="3">
    <source>
        <dbReference type="ARBA" id="ARBA00023002"/>
    </source>
</evidence>
<dbReference type="EMBL" id="PGXC01000020">
    <property type="protein sequence ID" value="PKK89345.1"/>
    <property type="molecule type" value="Genomic_DNA"/>
</dbReference>
<dbReference type="PANTHER" id="PTHR32332:SF18">
    <property type="entry name" value="2-NITROPROPANE DIOXYGENASE"/>
    <property type="match status" value="1"/>
</dbReference>
<evidence type="ECO:0000313" key="6">
    <source>
        <dbReference type="Proteomes" id="UP000233256"/>
    </source>
</evidence>
<dbReference type="CDD" id="cd04730">
    <property type="entry name" value="NPD_like"/>
    <property type="match status" value="1"/>
</dbReference>
<dbReference type="InterPro" id="IPR013785">
    <property type="entry name" value="Aldolase_TIM"/>
</dbReference>
<comment type="caution">
    <text evidence="5">The sequence shown here is derived from an EMBL/GenBank/DDBJ whole genome shotgun (WGS) entry which is preliminary data.</text>
</comment>
<keyword evidence="1" id="KW-0285">Flavoprotein</keyword>
<proteinExistence type="predicted"/>
<protein>
    <submittedName>
        <fullName evidence="5">Nitronate monooxygenase</fullName>
    </submittedName>
</protein>
<keyword evidence="3" id="KW-0560">Oxidoreductase</keyword>
<keyword evidence="4" id="KW-0472">Membrane</keyword>
<accession>A0A2N1PLY9</accession>
<dbReference type="AlphaFoldDB" id="A0A2N1PLY9"/>
<dbReference type="GO" id="GO:0018580">
    <property type="term" value="F:nitronate monooxygenase activity"/>
    <property type="evidence" value="ECO:0007669"/>
    <property type="project" value="InterPro"/>
</dbReference>
<dbReference type="Proteomes" id="UP000233256">
    <property type="component" value="Unassembled WGS sequence"/>
</dbReference>
<gene>
    <name evidence="5" type="ORF">CVV64_14880</name>
</gene>
<dbReference type="Gene3D" id="3.20.20.70">
    <property type="entry name" value="Aldolase class I"/>
    <property type="match status" value="1"/>
</dbReference>
<dbReference type="InterPro" id="IPR004136">
    <property type="entry name" value="NMO"/>
</dbReference>
<reference evidence="5 6" key="1">
    <citation type="journal article" date="2017" name="ISME J.">
        <title>Potential for microbial H2 and metal transformations associated with novel bacteria and archaea in deep terrestrial subsurface sediments.</title>
        <authorList>
            <person name="Hernsdorf A.W."/>
            <person name="Amano Y."/>
            <person name="Miyakawa K."/>
            <person name="Ise K."/>
            <person name="Suzuki Y."/>
            <person name="Anantharaman K."/>
            <person name="Probst A."/>
            <person name="Burstein D."/>
            <person name="Thomas B.C."/>
            <person name="Banfield J.F."/>
        </authorList>
    </citation>
    <scope>NUCLEOTIDE SEQUENCE [LARGE SCALE GENOMIC DNA]</scope>
    <source>
        <strain evidence="5">HGW-Wallbacteria-1</strain>
    </source>
</reference>
<evidence type="ECO:0000256" key="4">
    <source>
        <dbReference type="SAM" id="Phobius"/>
    </source>
</evidence>
<keyword evidence="2" id="KW-0288">FMN</keyword>
<keyword evidence="4" id="KW-1133">Transmembrane helix</keyword>
<keyword evidence="4" id="KW-0812">Transmembrane</keyword>
<feature type="transmembrane region" description="Helical" evidence="4">
    <location>
        <begin position="31"/>
        <end position="52"/>
    </location>
</feature>
<name>A0A2N1PLY9_9BACT</name>
<dbReference type="Pfam" id="PF03060">
    <property type="entry name" value="NMO"/>
    <property type="match status" value="1"/>
</dbReference>
<dbReference type="SUPFAM" id="SSF51412">
    <property type="entry name" value="Inosine monophosphate dehydrogenase (IMPDH)"/>
    <property type="match status" value="1"/>
</dbReference>
<sequence>MNFPELKIGKWTARVPIIQGGMGVGISRAGLASAVASAGAVGIIATVGLGLISPNYRRPADYYPTNIQSLREELEFAKANSGDGIFGVNCMVAITDYEPMVRTAAEAGAKIIISGAGLPLKLPEYTKDFPDVALVPIVSSGKALTIITKKWEKSYGRIPDAVIIESPNFAGGHLGSDRESVGKIEFELENCVTDVVTESIKTGYNIPVIAAGGIWDRQDIEKMFSYGASGVQMATRFVCTHECDAPMEFKQVYLNTESPDEIILVQSPVGLPGRAFKNLKFMTDPTKPNPDIAFQGCFLNCLKKCTMRDKGTGFCIARALERAARGDVNDGLVFMGSNAYKCDEIISVEELIRKLTT</sequence>
<evidence type="ECO:0000313" key="5">
    <source>
        <dbReference type="EMBL" id="PKK89345.1"/>
    </source>
</evidence>
<dbReference type="PANTHER" id="PTHR32332">
    <property type="entry name" value="2-NITROPROPANE DIOXYGENASE"/>
    <property type="match status" value="1"/>
</dbReference>
<keyword evidence="5" id="KW-0503">Monooxygenase</keyword>